<proteinExistence type="predicted"/>
<dbReference type="PANTHER" id="PTHR21623:SF2">
    <property type="entry name" value="COILED-COIL DOMAIN-CONTAINING PROTEIN 33"/>
    <property type="match status" value="1"/>
</dbReference>
<evidence type="ECO:0000256" key="2">
    <source>
        <dbReference type="SAM" id="MobiDB-lite"/>
    </source>
</evidence>
<evidence type="ECO:0000313" key="4">
    <source>
        <dbReference type="Proteomes" id="UP000762676"/>
    </source>
</evidence>
<dbReference type="EMBL" id="BMAT01011871">
    <property type="protein sequence ID" value="GFR81182.1"/>
    <property type="molecule type" value="Genomic_DNA"/>
</dbReference>
<protein>
    <submittedName>
        <fullName evidence="3">Coiled-coil domain-containing protein 33-like</fullName>
    </submittedName>
</protein>
<dbReference type="GO" id="GO:0005777">
    <property type="term" value="C:peroxisome"/>
    <property type="evidence" value="ECO:0007669"/>
    <property type="project" value="TreeGrafter"/>
</dbReference>
<gene>
    <name evidence="3" type="ORF">ElyMa_005917400</name>
</gene>
<dbReference type="PANTHER" id="PTHR21623">
    <property type="entry name" value="SPERIOLIN-BINDING FACTOR"/>
    <property type="match status" value="1"/>
</dbReference>
<dbReference type="Proteomes" id="UP000762676">
    <property type="component" value="Unassembled WGS sequence"/>
</dbReference>
<dbReference type="AlphaFoldDB" id="A0AAV4G6W0"/>
<dbReference type="InterPro" id="IPR039889">
    <property type="entry name" value="CCD33"/>
</dbReference>
<keyword evidence="4" id="KW-1185">Reference proteome</keyword>
<reference evidence="3 4" key="1">
    <citation type="journal article" date="2021" name="Elife">
        <title>Chloroplast acquisition without the gene transfer in kleptoplastic sea slugs, Plakobranchus ocellatus.</title>
        <authorList>
            <person name="Maeda T."/>
            <person name="Takahashi S."/>
            <person name="Yoshida T."/>
            <person name="Shimamura S."/>
            <person name="Takaki Y."/>
            <person name="Nagai Y."/>
            <person name="Toyoda A."/>
            <person name="Suzuki Y."/>
            <person name="Arimoto A."/>
            <person name="Ishii H."/>
            <person name="Satoh N."/>
            <person name="Nishiyama T."/>
            <person name="Hasebe M."/>
            <person name="Maruyama T."/>
            <person name="Minagawa J."/>
            <person name="Obokata J."/>
            <person name="Shigenobu S."/>
        </authorList>
    </citation>
    <scope>NUCLEOTIDE SEQUENCE [LARGE SCALE GENOMIC DNA]</scope>
</reference>
<name>A0AAV4G6W0_9GAST</name>
<evidence type="ECO:0000256" key="1">
    <source>
        <dbReference type="SAM" id="Coils"/>
    </source>
</evidence>
<feature type="region of interest" description="Disordered" evidence="2">
    <location>
        <begin position="38"/>
        <end position="76"/>
    </location>
</feature>
<keyword evidence="1" id="KW-0175">Coiled coil</keyword>
<comment type="caution">
    <text evidence="3">The sequence shown here is derived from an EMBL/GenBank/DDBJ whole genome shotgun (WGS) entry which is preliminary data.</text>
</comment>
<sequence>MATMYYRPYTSEPIKDGEMPPYEAVESILPEYQYIFVDPNNEDTDRSPKPPAPSRFVRPPDRRGATTGGPTTAATTADLDQTHMSVLDQQMRDLENYRTAVQRMGQDILTLRQQVRTLEGDNSQLRLNANQHEDSRKLLIDSSDLERLAKPEILSRYVSLRQKLASQTSELKDYKTKVQKLQNELIKKNDKEKDYLRMSHAHASQQELLQRLQDKVQKLRKLEDTCRKQEKVIEKMEAVLHRLRREKSNKGNVNSDMNNVLAEENARLRQQLEDLKDQLAKAGVGGGEDMEKLELYQALERAEGRIMSLEKQDSAYNKTFGAAPSRLGPLLR</sequence>
<feature type="coiled-coil region" evidence="1">
    <location>
        <begin position="108"/>
        <end position="312"/>
    </location>
</feature>
<accession>A0AAV4G6W0</accession>
<evidence type="ECO:0000313" key="3">
    <source>
        <dbReference type="EMBL" id="GFR81182.1"/>
    </source>
</evidence>
<organism evidence="3 4">
    <name type="scientific">Elysia marginata</name>
    <dbReference type="NCBI Taxonomy" id="1093978"/>
    <lineage>
        <taxon>Eukaryota</taxon>
        <taxon>Metazoa</taxon>
        <taxon>Spiralia</taxon>
        <taxon>Lophotrochozoa</taxon>
        <taxon>Mollusca</taxon>
        <taxon>Gastropoda</taxon>
        <taxon>Heterobranchia</taxon>
        <taxon>Euthyneura</taxon>
        <taxon>Panpulmonata</taxon>
        <taxon>Sacoglossa</taxon>
        <taxon>Placobranchoidea</taxon>
        <taxon>Plakobranchidae</taxon>
        <taxon>Elysia</taxon>
    </lineage>
</organism>